<dbReference type="Proteomes" id="UP001346149">
    <property type="component" value="Unassembled WGS sequence"/>
</dbReference>
<name>A0AAN7M9A8_TRANT</name>
<accession>A0AAN7M9A8</accession>
<evidence type="ECO:0000256" key="1">
    <source>
        <dbReference type="SAM" id="MobiDB-lite"/>
    </source>
</evidence>
<organism evidence="2 3">
    <name type="scientific">Trapa natans</name>
    <name type="common">Water chestnut</name>
    <dbReference type="NCBI Taxonomy" id="22666"/>
    <lineage>
        <taxon>Eukaryota</taxon>
        <taxon>Viridiplantae</taxon>
        <taxon>Streptophyta</taxon>
        <taxon>Embryophyta</taxon>
        <taxon>Tracheophyta</taxon>
        <taxon>Spermatophyta</taxon>
        <taxon>Magnoliopsida</taxon>
        <taxon>eudicotyledons</taxon>
        <taxon>Gunneridae</taxon>
        <taxon>Pentapetalae</taxon>
        <taxon>rosids</taxon>
        <taxon>malvids</taxon>
        <taxon>Myrtales</taxon>
        <taxon>Lythraceae</taxon>
        <taxon>Trapa</taxon>
    </lineage>
</organism>
<gene>
    <name evidence="2" type="ORF">SAY86_022771</name>
</gene>
<dbReference type="EMBL" id="JAXQNO010000008">
    <property type="protein sequence ID" value="KAK4792336.1"/>
    <property type="molecule type" value="Genomic_DNA"/>
</dbReference>
<evidence type="ECO:0000313" key="3">
    <source>
        <dbReference type="Proteomes" id="UP001346149"/>
    </source>
</evidence>
<comment type="caution">
    <text evidence="2">The sequence shown here is derived from an EMBL/GenBank/DDBJ whole genome shotgun (WGS) entry which is preliminary data.</text>
</comment>
<feature type="region of interest" description="Disordered" evidence="1">
    <location>
        <begin position="26"/>
        <end position="72"/>
    </location>
</feature>
<protein>
    <submittedName>
        <fullName evidence="2">Uncharacterized protein</fullName>
    </submittedName>
</protein>
<proteinExistence type="predicted"/>
<reference evidence="2 3" key="1">
    <citation type="journal article" date="2023" name="Hortic Res">
        <title>Pangenome of water caltrop reveals structural variations and asymmetric subgenome divergence after allopolyploidization.</title>
        <authorList>
            <person name="Zhang X."/>
            <person name="Chen Y."/>
            <person name="Wang L."/>
            <person name="Yuan Y."/>
            <person name="Fang M."/>
            <person name="Shi L."/>
            <person name="Lu R."/>
            <person name="Comes H.P."/>
            <person name="Ma Y."/>
            <person name="Chen Y."/>
            <person name="Huang G."/>
            <person name="Zhou Y."/>
            <person name="Zheng Z."/>
            <person name="Qiu Y."/>
        </authorList>
    </citation>
    <scope>NUCLEOTIDE SEQUENCE [LARGE SCALE GENOMIC DNA]</scope>
    <source>
        <strain evidence="2">F231</strain>
    </source>
</reference>
<dbReference type="AlphaFoldDB" id="A0AAN7M9A8"/>
<sequence length="72" mass="8193">MAMAPAAVRRKRAKNVKSLPGVAFFMSPSGRQWNQKEDMQQHRPKVSEQKENQRCGITGRIVSETNSKPVPW</sequence>
<evidence type="ECO:0000313" key="2">
    <source>
        <dbReference type="EMBL" id="KAK4792336.1"/>
    </source>
</evidence>
<feature type="compositionally biased region" description="Basic and acidic residues" evidence="1">
    <location>
        <begin position="34"/>
        <end position="53"/>
    </location>
</feature>
<keyword evidence="3" id="KW-1185">Reference proteome</keyword>
<feature type="compositionally biased region" description="Polar residues" evidence="1">
    <location>
        <begin position="63"/>
        <end position="72"/>
    </location>
</feature>